<dbReference type="GO" id="GO:0031491">
    <property type="term" value="F:nucleosome binding"/>
    <property type="evidence" value="ECO:0007669"/>
    <property type="project" value="TreeGrafter"/>
</dbReference>
<comment type="caution">
    <text evidence="4">The sequence shown here is derived from an EMBL/GenBank/DDBJ whole genome shotgun (WGS) entry which is preliminary data.</text>
</comment>
<organism evidence="4 5">
    <name type="scientific">Rotaria magnacalcarata</name>
    <dbReference type="NCBI Taxonomy" id="392030"/>
    <lineage>
        <taxon>Eukaryota</taxon>
        <taxon>Metazoa</taxon>
        <taxon>Spiralia</taxon>
        <taxon>Gnathifera</taxon>
        <taxon>Rotifera</taxon>
        <taxon>Eurotatoria</taxon>
        <taxon>Bdelloidea</taxon>
        <taxon>Philodinida</taxon>
        <taxon>Philodinidae</taxon>
        <taxon>Rotaria</taxon>
    </lineage>
</organism>
<dbReference type="GO" id="GO:0071565">
    <property type="term" value="C:nBAF complex"/>
    <property type="evidence" value="ECO:0007669"/>
    <property type="project" value="TreeGrafter"/>
</dbReference>
<name>A0A8S3IEP4_9BILA</name>
<dbReference type="AlphaFoldDB" id="A0A8S3IEP4"/>
<dbReference type="PANTHER" id="PTHR12656:SF5">
    <property type="entry name" value="TRITHORAX GROUP PROTEIN OSA"/>
    <property type="match status" value="1"/>
</dbReference>
<dbReference type="GO" id="GO:0005654">
    <property type="term" value="C:nucleoplasm"/>
    <property type="evidence" value="ECO:0007669"/>
    <property type="project" value="TreeGrafter"/>
</dbReference>
<dbReference type="GO" id="GO:0016514">
    <property type="term" value="C:SWI/SNF complex"/>
    <property type="evidence" value="ECO:0007669"/>
    <property type="project" value="InterPro"/>
</dbReference>
<dbReference type="GO" id="GO:0035060">
    <property type="term" value="C:brahma complex"/>
    <property type="evidence" value="ECO:0007669"/>
    <property type="project" value="InterPro"/>
</dbReference>
<evidence type="ECO:0000313" key="5">
    <source>
        <dbReference type="Proteomes" id="UP000681720"/>
    </source>
</evidence>
<dbReference type="GO" id="GO:0045893">
    <property type="term" value="P:positive regulation of DNA-templated transcription"/>
    <property type="evidence" value="ECO:0007669"/>
    <property type="project" value="TreeGrafter"/>
</dbReference>
<feature type="domain" description="SWI/SNF-like complex subunit BAF250 C-terminal" evidence="3">
    <location>
        <begin position="1"/>
        <end position="86"/>
    </location>
</feature>
<evidence type="ECO:0000313" key="4">
    <source>
        <dbReference type="EMBL" id="CAF5199333.1"/>
    </source>
</evidence>
<dbReference type="GO" id="GO:0006338">
    <property type="term" value="P:chromatin remodeling"/>
    <property type="evidence" value="ECO:0007669"/>
    <property type="project" value="InterPro"/>
</dbReference>
<comment type="subcellular location">
    <subcellularLocation>
        <location evidence="1">Nucleus</location>
    </subcellularLocation>
</comment>
<accession>A0A8S3IEP4</accession>
<dbReference type="PANTHER" id="PTHR12656">
    <property type="entry name" value="BRG-1 ASSOCIATED FACTOR 250 BAF250"/>
    <property type="match status" value="1"/>
</dbReference>
<evidence type="ECO:0000256" key="1">
    <source>
        <dbReference type="ARBA" id="ARBA00004123"/>
    </source>
</evidence>
<dbReference type="EMBL" id="CAJOBJ010344413">
    <property type="protein sequence ID" value="CAF5199333.1"/>
    <property type="molecule type" value="Genomic_DNA"/>
</dbReference>
<protein>
    <recommendedName>
        <fullName evidence="3">SWI/SNF-like complex subunit BAF250 C-terminal domain-containing protein</fullName>
    </recommendedName>
</protein>
<sequence length="256" mass="28890">NIAGTLVLDTFDSDLLYTLIDGLLHWSTCYSGEAIDSLQSSLLSAQRLAIEILTKLSVHEMNMDFILATPPFYRIVSLFHVLTDWLIVDDINGGISNWHPPSLTSSTHYYTNVSRPQSHIQREFAIVLLNALVRCDSLASSVIAHIPYAISLLLNFLEDYEMKTNELMVRYGPDYVIRLTTQPSNIQHAEQILFTTGDMLKRAATCLLSIVSYSDNIKLVKRYEDRILNLSTSHVIDSNVGRVLTDVLHYCSLHNS</sequence>
<evidence type="ECO:0000256" key="2">
    <source>
        <dbReference type="ARBA" id="ARBA00023242"/>
    </source>
</evidence>
<keyword evidence="2" id="KW-0539">Nucleus</keyword>
<feature type="non-terminal residue" evidence="4">
    <location>
        <position position="1"/>
    </location>
</feature>
<dbReference type="GO" id="GO:0006357">
    <property type="term" value="P:regulation of transcription by RNA polymerase II"/>
    <property type="evidence" value="ECO:0007669"/>
    <property type="project" value="TreeGrafter"/>
</dbReference>
<reference evidence="4" key="1">
    <citation type="submission" date="2021-02" db="EMBL/GenBank/DDBJ databases">
        <authorList>
            <person name="Nowell W R."/>
        </authorList>
    </citation>
    <scope>NUCLEOTIDE SEQUENCE</scope>
</reference>
<dbReference type="Proteomes" id="UP000681720">
    <property type="component" value="Unassembled WGS sequence"/>
</dbReference>
<dbReference type="Pfam" id="PF12031">
    <property type="entry name" value="BAF250_C"/>
    <property type="match status" value="2"/>
</dbReference>
<evidence type="ECO:0000259" key="3">
    <source>
        <dbReference type="Pfam" id="PF12031"/>
    </source>
</evidence>
<feature type="domain" description="SWI/SNF-like complex subunit BAF250 C-terminal" evidence="3">
    <location>
        <begin position="113"/>
        <end position="168"/>
    </location>
</feature>
<dbReference type="InterPro" id="IPR033388">
    <property type="entry name" value="BAF250_C"/>
</dbReference>
<dbReference type="InterPro" id="IPR021906">
    <property type="entry name" value="BAF250/Osa"/>
</dbReference>
<gene>
    <name evidence="4" type="ORF">GIL414_LOCUS76026</name>
</gene>
<proteinExistence type="predicted"/>